<dbReference type="AlphaFoldDB" id="A0A8J2NSB2"/>
<dbReference type="GO" id="GO:0006302">
    <property type="term" value="P:double-strand break repair"/>
    <property type="evidence" value="ECO:0007669"/>
    <property type="project" value="TreeGrafter"/>
</dbReference>
<evidence type="ECO:0000259" key="35">
    <source>
        <dbReference type="PROSITE" id="PS51060"/>
    </source>
</evidence>
<protein>
    <recommendedName>
        <fullName evidence="30 31">Poly [ADP-ribose] polymerase</fullName>
        <ecNumber evidence="30">2.4.2.30</ecNumber>
    </recommendedName>
</protein>
<evidence type="ECO:0000256" key="2">
    <source>
        <dbReference type="ARBA" id="ARBA00004514"/>
    </source>
</evidence>
<evidence type="ECO:0000256" key="30">
    <source>
        <dbReference type="PIRNR" id="PIRNR000489"/>
    </source>
</evidence>
<sequence>MNEVEIPRDIPYRAEYAKSGRAKCKHCTKEIGKGELRMAIMTKSRFFDGMQANWYHFECFFLRAKPKSAGDIAHFESLRWDDQKTIEAKIAQGGGDAVVAGSGKAAAKKAEGEYMVEYAKSSRSSCPACEKPIPKQEIRIGKKEYESERAQQFGPMFRWHHLDCFVKIREQLDFLASGKILPGFRDLERDDQKLLETKLPEIKAGKRKLPENGAVATKKLKTEKDENEKIIQKQNKEMYKTRDAIQRAHESKEITKVELQQLFKYNKQDVPSGSDQIYDRLADIMTFGALLPCKVCKGGQYVYRSGVGYYCIGHITEFTKCSTVTDNPDRKPFKVPKDLQEKPLLNNYKGKVVKRVIPVHAQTTVKPSSSGSSSSYKGPKINAKPLEKLKFLIDPTLDKNSIKKKIVAFGGEVGHSVSSKVVAVISSAEQVEAGKEKLLKSAKEKNIPVVSASFVENIRDVDYNLDEQLQVHLIVDWIKPLQIKTLLEKIRPKKESEEKKSMFELEMKKIKLKMKDGAVVDPDSGLEDDGHVYKEGKQFFSFILSKVDVDAGDNKYYKLQIIESDRSKKYWVFRAWGRLGTTIGGNQCDPMDSKESALSLFHKMYKDKTGNDFLKPFVKKPGCYLPMDIDYGQDKQLAKLEPSTKTSKLEMPVQKLICKIFDVNDMQRTLMEFEIDLEKMPLDSKEAGHHRLVADATNRFFSMIPHNFGTADVPMLNDMEFIKTKLDMLENLMEIELAYEMLQHDKEDGRSPVETHYRSLKCGISTLEHGSTMWDIIQKYLNNTHADTHDSYALEVDEVFTIDRKGEEERYEKFKSLHNRKLLWHGSRTSNFPGILSHGLRIAPKEAPVTGYMFGKGIYFADMVSKSANYCCTSRDNNVGLLLLCEVALGDMHELKDSKDTLLKAPRGKNSVKGVGKTEPDPSEVFELPTGTVVPYGKPVKSSVKNSSLLYNEYIVYDVAQVNILYLVQVNFKYKGSRR</sequence>
<dbReference type="EC" id="2.4.2.30" evidence="30"/>
<dbReference type="PROSITE" id="PS50172">
    <property type="entry name" value="BRCT"/>
    <property type="match status" value="1"/>
</dbReference>
<dbReference type="PROSITE" id="PS51060">
    <property type="entry name" value="PARP_ALPHA_HD"/>
    <property type="match status" value="1"/>
</dbReference>
<evidence type="ECO:0000256" key="29">
    <source>
        <dbReference type="ARBA" id="ARBA00048575"/>
    </source>
</evidence>
<keyword evidence="38" id="KW-1185">Reference proteome</keyword>
<dbReference type="InterPro" id="IPR008893">
    <property type="entry name" value="WGR_domain"/>
</dbReference>
<dbReference type="Pfam" id="PF02877">
    <property type="entry name" value="PARP_reg"/>
    <property type="match status" value="2"/>
</dbReference>
<dbReference type="GO" id="GO:0070212">
    <property type="term" value="P:protein poly-ADP-ribosylation"/>
    <property type="evidence" value="ECO:0007669"/>
    <property type="project" value="TreeGrafter"/>
</dbReference>
<evidence type="ECO:0000256" key="31">
    <source>
        <dbReference type="RuleBase" id="RU362114"/>
    </source>
</evidence>
<dbReference type="Pfam" id="PF00644">
    <property type="entry name" value="PARP"/>
    <property type="match status" value="1"/>
</dbReference>
<dbReference type="GO" id="GO:0005694">
    <property type="term" value="C:chromosome"/>
    <property type="evidence" value="ECO:0007669"/>
    <property type="project" value="UniProtKB-SubCell"/>
</dbReference>
<comment type="catalytic activity">
    <reaction evidence="23">
        <text>L-glutamyl-[protein] + NAD(+) = 5-O-(ADP-D-ribosyl)-L-glutamyl-[protein] + nicotinamide</text>
        <dbReference type="Rhea" id="RHEA:58224"/>
        <dbReference type="Rhea" id="RHEA-COMP:10208"/>
        <dbReference type="Rhea" id="RHEA-COMP:15089"/>
        <dbReference type="ChEBI" id="CHEBI:17154"/>
        <dbReference type="ChEBI" id="CHEBI:29973"/>
        <dbReference type="ChEBI" id="CHEBI:57540"/>
        <dbReference type="ChEBI" id="CHEBI:142540"/>
    </reaction>
    <physiologicalReaction direction="left-to-right" evidence="23">
        <dbReference type="Rhea" id="RHEA:58225"/>
    </physiologicalReaction>
</comment>
<dbReference type="OrthoDB" id="429950at2759"/>
<keyword evidence="7" id="KW-0021">Allosteric enzyme</keyword>
<evidence type="ECO:0000259" key="32">
    <source>
        <dbReference type="PROSITE" id="PS50064"/>
    </source>
</evidence>
<evidence type="ECO:0000256" key="25">
    <source>
        <dbReference type="ARBA" id="ARBA00024347"/>
    </source>
</evidence>
<keyword evidence="22 30" id="KW-0539">Nucleus</keyword>
<reference evidence="37" key="1">
    <citation type="submission" date="2021-06" db="EMBL/GenBank/DDBJ databases">
        <authorList>
            <person name="Hodson N. C."/>
            <person name="Mongue J. A."/>
            <person name="Jaron S. K."/>
        </authorList>
    </citation>
    <scope>NUCLEOTIDE SEQUENCE</scope>
</reference>
<evidence type="ECO:0000256" key="4">
    <source>
        <dbReference type="ARBA" id="ARBA00022454"/>
    </source>
</evidence>
<evidence type="ECO:0000256" key="27">
    <source>
        <dbReference type="ARBA" id="ARBA00048241"/>
    </source>
</evidence>
<evidence type="ECO:0000256" key="3">
    <source>
        <dbReference type="ARBA" id="ARBA00004604"/>
    </source>
</evidence>
<keyword evidence="9 30" id="KW-0328">Glycosyltransferase</keyword>
<dbReference type="PIRSF" id="PIRSF000489">
    <property type="entry name" value="NAD_ADPRT"/>
    <property type="match status" value="1"/>
</dbReference>
<comment type="similarity">
    <text evidence="25">Belongs to the ARTD/PARP family.</text>
</comment>
<dbReference type="GO" id="GO:1990404">
    <property type="term" value="F:NAD+-protein mono-ADP-ribosyltransferase activity"/>
    <property type="evidence" value="ECO:0007669"/>
    <property type="project" value="TreeGrafter"/>
</dbReference>
<evidence type="ECO:0000256" key="24">
    <source>
        <dbReference type="ARBA" id="ARBA00024164"/>
    </source>
</evidence>
<evidence type="ECO:0000256" key="26">
    <source>
        <dbReference type="ARBA" id="ARBA00033987"/>
    </source>
</evidence>
<comment type="catalytic activity">
    <reaction evidence="24">
        <text>L-aspartyl-[protein] + NAD(+) = 4-O-(ADP-D-ribosyl)-L-aspartyl-[protein] + nicotinamide</text>
        <dbReference type="Rhea" id="RHEA:54424"/>
        <dbReference type="Rhea" id="RHEA-COMP:9867"/>
        <dbReference type="Rhea" id="RHEA-COMP:13832"/>
        <dbReference type="ChEBI" id="CHEBI:17154"/>
        <dbReference type="ChEBI" id="CHEBI:29961"/>
        <dbReference type="ChEBI" id="CHEBI:57540"/>
        <dbReference type="ChEBI" id="CHEBI:138102"/>
    </reaction>
    <physiologicalReaction direction="left-to-right" evidence="24">
        <dbReference type="Rhea" id="RHEA:54425"/>
    </physiologicalReaction>
</comment>
<comment type="caution">
    <text evidence="37">The sequence shown here is derived from an EMBL/GenBank/DDBJ whole genome shotgun (WGS) entry which is preliminary data.</text>
</comment>
<dbReference type="Pfam" id="PF05406">
    <property type="entry name" value="WGR"/>
    <property type="match status" value="1"/>
</dbReference>
<dbReference type="CDD" id="cd01437">
    <property type="entry name" value="parp_like"/>
    <property type="match status" value="1"/>
</dbReference>
<dbReference type="InterPro" id="IPR001510">
    <property type="entry name" value="Znf_PARP"/>
</dbReference>
<dbReference type="FunFam" id="3.90.228.10:FF:000002">
    <property type="entry name" value="Poly [ADP-ribose] polymerase"/>
    <property type="match status" value="1"/>
</dbReference>
<dbReference type="Pfam" id="PF00645">
    <property type="entry name" value="zf-PARP"/>
    <property type="match status" value="2"/>
</dbReference>
<accession>A0A8J2NSB2</accession>
<evidence type="ECO:0000256" key="13">
    <source>
        <dbReference type="ARBA" id="ARBA00022737"/>
    </source>
</evidence>
<keyword evidence="14" id="KW-0013">ADP-ribosylation</keyword>
<evidence type="ECO:0000256" key="19">
    <source>
        <dbReference type="ARBA" id="ARBA00023027"/>
    </source>
</evidence>
<keyword evidence="13" id="KW-0677">Repeat</keyword>
<dbReference type="InterPro" id="IPR012982">
    <property type="entry name" value="PARP1-like_PADR1_Zn_ribbon"/>
</dbReference>
<dbReference type="InterPro" id="IPR004102">
    <property type="entry name" value="Poly(ADP-ribose)pol_reg_dom"/>
</dbReference>
<keyword evidence="4" id="KW-0158">Chromosome</keyword>
<dbReference type="GO" id="GO:0016779">
    <property type="term" value="F:nucleotidyltransferase activity"/>
    <property type="evidence" value="ECO:0007669"/>
    <property type="project" value="UniProtKB-KW"/>
</dbReference>
<evidence type="ECO:0000256" key="23">
    <source>
        <dbReference type="ARBA" id="ARBA00024159"/>
    </source>
</evidence>
<evidence type="ECO:0000256" key="9">
    <source>
        <dbReference type="ARBA" id="ARBA00022676"/>
    </source>
</evidence>
<dbReference type="SMART" id="SM01335">
    <property type="entry name" value="PADR1"/>
    <property type="match status" value="1"/>
</dbReference>
<dbReference type="PROSITE" id="PS51977">
    <property type="entry name" value="WGR"/>
    <property type="match status" value="1"/>
</dbReference>
<dbReference type="PROSITE" id="PS00347">
    <property type="entry name" value="ZF_PARP_1"/>
    <property type="match status" value="1"/>
</dbReference>
<evidence type="ECO:0000259" key="34">
    <source>
        <dbReference type="PROSITE" id="PS51059"/>
    </source>
</evidence>
<keyword evidence="19 30" id="KW-0520">NAD</keyword>
<evidence type="ECO:0000256" key="10">
    <source>
        <dbReference type="ARBA" id="ARBA00022679"/>
    </source>
</evidence>
<evidence type="ECO:0000256" key="16">
    <source>
        <dbReference type="ARBA" id="ARBA00022833"/>
    </source>
</evidence>
<dbReference type="PANTHER" id="PTHR10459">
    <property type="entry name" value="DNA LIGASE"/>
    <property type="match status" value="1"/>
</dbReference>
<dbReference type="Pfam" id="PF00533">
    <property type="entry name" value="BRCT"/>
    <property type="match status" value="1"/>
</dbReference>
<evidence type="ECO:0000256" key="1">
    <source>
        <dbReference type="ARBA" id="ARBA00004286"/>
    </source>
</evidence>
<dbReference type="Pfam" id="PF08063">
    <property type="entry name" value="Zn_ribbon_PADR1"/>
    <property type="match status" value="1"/>
</dbReference>
<keyword evidence="10 30" id="KW-0808">Transferase</keyword>
<dbReference type="PANTHER" id="PTHR10459:SF112">
    <property type="entry name" value="POLY [ADP-RIBOSE] POLYMERASE 1"/>
    <property type="match status" value="1"/>
</dbReference>
<feature type="domain" description="PARP catalytic" evidence="34">
    <location>
        <begin position="751"/>
        <end position="979"/>
    </location>
</feature>
<dbReference type="GO" id="GO:0045087">
    <property type="term" value="P:innate immune response"/>
    <property type="evidence" value="ECO:0007669"/>
    <property type="project" value="UniProtKB-KW"/>
</dbReference>
<evidence type="ECO:0000259" key="36">
    <source>
        <dbReference type="PROSITE" id="PS51977"/>
    </source>
</evidence>
<keyword evidence="15" id="KW-0863">Zinc-finger</keyword>
<dbReference type="InterPro" id="IPR012317">
    <property type="entry name" value="Poly(ADP-ribose)pol_cat_dom"/>
</dbReference>
<organism evidence="37 38">
    <name type="scientific">Allacma fusca</name>
    <dbReference type="NCBI Taxonomy" id="39272"/>
    <lineage>
        <taxon>Eukaryota</taxon>
        <taxon>Metazoa</taxon>
        <taxon>Ecdysozoa</taxon>
        <taxon>Arthropoda</taxon>
        <taxon>Hexapoda</taxon>
        <taxon>Collembola</taxon>
        <taxon>Symphypleona</taxon>
        <taxon>Sminthuridae</taxon>
        <taxon>Allacma</taxon>
    </lineage>
</organism>
<keyword evidence="21" id="KW-0804">Transcription</keyword>
<evidence type="ECO:0000256" key="18">
    <source>
        <dbReference type="ARBA" id="ARBA00023015"/>
    </source>
</evidence>
<evidence type="ECO:0000256" key="21">
    <source>
        <dbReference type="ARBA" id="ARBA00023163"/>
    </source>
</evidence>
<dbReference type="Proteomes" id="UP000708208">
    <property type="component" value="Unassembled WGS sequence"/>
</dbReference>
<dbReference type="InterPro" id="IPR050800">
    <property type="entry name" value="ARTD/PARP"/>
</dbReference>
<comment type="subcellular location">
    <subcellularLocation>
        <location evidence="1">Chromosome</location>
    </subcellularLocation>
    <subcellularLocation>
        <location evidence="2">Cytoplasm</location>
        <location evidence="2">Cytosol</location>
    </subcellularLocation>
    <subcellularLocation>
        <location evidence="3">Nucleus</location>
        <location evidence="3">Nucleolus</location>
    </subcellularLocation>
</comment>
<comment type="catalytic activity">
    <reaction evidence="26 30">
        <text>NAD(+) + (ADP-D-ribosyl)n-acceptor = nicotinamide + (ADP-D-ribosyl)n+1-acceptor + H(+).</text>
        <dbReference type="EC" id="2.4.2.30"/>
    </reaction>
</comment>
<dbReference type="GO" id="GO:0003677">
    <property type="term" value="F:DNA binding"/>
    <property type="evidence" value="ECO:0007669"/>
    <property type="project" value="UniProtKB-KW"/>
</dbReference>
<evidence type="ECO:0000256" key="15">
    <source>
        <dbReference type="ARBA" id="ARBA00022771"/>
    </source>
</evidence>
<evidence type="ECO:0000256" key="22">
    <source>
        <dbReference type="ARBA" id="ARBA00023242"/>
    </source>
</evidence>
<comment type="catalytic activity">
    <reaction evidence="27">
        <text>L-histidyl-[protein] + NAD(+) = N(tele)-(ADP-D-ribosyl)-L-histidyl-[protein] + nicotinamide + H(+)</text>
        <dbReference type="Rhea" id="RHEA:72071"/>
        <dbReference type="Rhea" id="RHEA-COMP:9745"/>
        <dbReference type="Rhea" id="RHEA-COMP:18085"/>
        <dbReference type="ChEBI" id="CHEBI:15378"/>
        <dbReference type="ChEBI" id="CHEBI:17154"/>
        <dbReference type="ChEBI" id="CHEBI:29979"/>
        <dbReference type="ChEBI" id="CHEBI:57540"/>
        <dbReference type="ChEBI" id="CHEBI:191398"/>
    </reaction>
    <physiologicalReaction direction="left-to-right" evidence="27">
        <dbReference type="Rhea" id="RHEA:72072"/>
    </physiologicalReaction>
</comment>
<dbReference type="PROSITE" id="PS50064">
    <property type="entry name" value="ZF_PARP_2"/>
    <property type="match status" value="2"/>
</dbReference>
<proteinExistence type="inferred from homology"/>
<evidence type="ECO:0000256" key="11">
    <source>
        <dbReference type="ARBA" id="ARBA00022695"/>
    </source>
</evidence>
<evidence type="ECO:0000313" key="38">
    <source>
        <dbReference type="Proteomes" id="UP000708208"/>
    </source>
</evidence>
<dbReference type="GO" id="GO:0008270">
    <property type="term" value="F:zinc ion binding"/>
    <property type="evidence" value="ECO:0007669"/>
    <property type="project" value="UniProtKB-KW"/>
</dbReference>
<evidence type="ECO:0000256" key="12">
    <source>
        <dbReference type="ARBA" id="ARBA00022723"/>
    </source>
</evidence>
<dbReference type="GO" id="GO:0003950">
    <property type="term" value="F:NAD+ poly-ADP-ribosyltransferase activity"/>
    <property type="evidence" value="ECO:0007669"/>
    <property type="project" value="UniProtKB-UniRule"/>
</dbReference>
<dbReference type="Pfam" id="PF21728">
    <property type="entry name" value="PADR1_N"/>
    <property type="match status" value="1"/>
</dbReference>
<feature type="domain" description="PARP-type" evidence="32">
    <location>
        <begin position="12"/>
        <end position="94"/>
    </location>
</feature>
<name>A0A8J2NSB2_9HEXA</name>
<dbReference type="InterPro" id="IPR008288">
    <property type="entry name" value="PARP"/>
</dbReference>
<feature type="domain" description="BRCT" evidence="33">
    <location>
        <begin position="381"/>
        <end position="455"/>
    </location>
</feature>
<dbReference type="SMART" id="SM01336">
    <property type="entry name" value="zf-PARP"/>
    <property type="match status" value="2"/>
</dbReference>
<dbReference type="GO" id="GO:0005829">
    <property type="term" value="C:cytosol"/>
    <property type="evidence" value="ECO:0007669"/>
    <property type="project" value="UniProtKB-SubCell"/>
</dbReference>
<keyword evidence="12 30" id="KW-0479">Metal-binding</keyword>
<evidence type="ECO:0000256" key="14">
    <source>
        <dbReference type="ARBA" id="ARBA00022765"/>
    </source>
</evidence>
<keyword evidence="5" id="KW-0963">Cytoplasm</keyword>
<keyword evidence="17" id="KW-0391">Immunity</keyword>
<feature type="domain" description="PARP-type" evidence="32">
    <location>
        <begin position="114"/>
        <end position="203"/>
    </location>
</feature>
<feature type="domain" description="PARP alpha-helical" evidence="35">
    <location>
        <begin position="615"/>
        <end position="743"/>
    </location>
</feature>
<keyword evidence="11" id="KW-0548">Nucleotidyltransferase</keyword>
<evidence type="ECO:0000256" key="20">
    <source>
        <dbReference type="ARBA" id="ARBA00023125"/>
    </source>
</evidence>
<dbReference type="InterPro" id="IPR049296">
    <property type="entry name" value="PARP1-like_PADR1_N"/>
</dbReference>
<comment type="catalytic activity">
    <reaction evidence="29">
        <text>L-seryl-[protein] + NAD(+) = O-(ADP-D-ribosyl)-L-seryl-[protein] + nicotinamide + H(+)</text>
        <dbReference type="Rhea" id="RHEA:58232"/>
        <dbReference type="Rhea" id="RHEA-COMP:9863"/>
        <dbReference type="Rhea" id="RHEA-COMP:15091"/>
        <dbReference type="ChEBI" id="CHEBI:15378"/>
        <dbReference type="ChEBI" id="CHEBI:17154"/>
        <dbReference type="ChEBI" id="CHEBI:29999"/>
        <dbReference type="ChEBI" id="CHEBI:57540"/>
        <dbReference type="ChEBI" id="CHEBI:142556"/>
    </reaction>
    <physiologicalReaction direction="left-to-right" evidence="29">
        <dbReference type="Rhea" id="RHEA:58233"/>
    </physiologicalReaction>
</comment>
<dbReference type="PROSITE" id="PS52007">
    <property type="entry name" value="PADR1"/>
    <property type="match status" value="1"/>
</dbReference>
<evidence type="ECO:0000256" key="17">
    <source>
        <dbReference type="ARBA" id="ARBA00022859"/>
    </source>
</evidence>
<evidence type="ECO:0000256" key="8">
    <source>
        <dbReference type="ARBA" id="ARBA00022588"/>
    </source>
</evidence>
<dbReference type="InterPro" id="IPR001357">
    <property type="entry name" value="BRCT_dom"/>
</dbReference>
<keyword evidence="6" id="KW-1017">Isopeptide bond</keyword>
<keyword evidence="16 30" id="KW-0862">Zinc</keyword>
<keyword evidence="20 30" id="KW-0238">DNA-binding</keyword>
<evidence type="ECO:0000256" key="28">
    <source>
        <dbReference type="ARBA" id="ARBA00048339"/>
    </source>
</evidence>
<evidence type="ECO:0000256" key="6">
    <source>
        <dbReference type="ARBA" id="ARBA00022499"/>
    </source>
</evidence>
<dbReference type="CDD" id="cd08001">
    <property type="entry name" value="WGR_PARP1_like"/>
    <property type="match status" value="1"/>
</dbReference>
<comment type="catalytic activity">
    <reaction evidence="28">
        <text>L-tyrosyl-[protein] + NAD(+) = O-(ADP-D-ribosyl)-L-tyrosyl-[protein] + nicotinamide + H(+)</text>
        <dbReference type="Rhea" id="RHEA:58236"/>
        <dbReference type="Rhea" id="RHEA-COMP:10136"/>
        <dbReference type="Rhea" id="RHEA-COMP:15092"/>
        <dbReference type="ChEBI" id="CHEBI:15378"/>
        <dbReference type="ChEBI" id="CHEBI:17154"/>
        <dbReference type="ChEBI" id="CHEBI:46858"/>
        <dbReference type="ChEBI" id="CHEBI:57540"/>
        <dbReference type="ChEBI" id="CHEBI:142557"/>
    </reaction>
    <physiologicalReaction direction="left-to-right" evidence="28">
        <dbReference type="Rhea" id="RHEA:58237"/>
    </physiologicalReaction>
</comment>
<evidence type="ECO:0000256" key="5">
    <source>
        <dbReference type="ARBA" id="ARBA00022490"/>
    </source>
</evidence>
<feature type="domain" description="WGR" evidence="36">
    <location>
        <begin position="529"/>
        <end position="624"/>
    </location>
</feature>
<keyword evidence="8" id="KW-0399">Innate immunity</keyword>
<dbReference type="SMART" id="SM00773">
    <property type="entry name" value="WGR"/>
    <property type="match status" value="1"/>
</dbReference>
<evidence type="ECO:0000259" key="33">
    <source>
        <dbReference type="PROSITE" id="PS50172"/>
    </source>
</evidence>
<dbReference type="GO" id="GO:0005730">
    <property type="term" value="C:nucleolus"/>
    <property type="evidence" value="ECO:0007669"/>
    <property type="project" value="UniProtKB-SubCell"/>
</dbReference>
<gene>
    <name evidence="37" type="ORF">AFUS01_LOCUS13124</name>
</gene>
<dbReference type="PROSITE" id="PS51059">
    <property type="entry name" value="PARP_CATALYTIC"/>
    <property type="match status" value="1"/>
</dbReference>
<evidence type="ECO:0000313" key="37">
    <source>
        <dbReference type="EMBL" id="CAG7724082.1"/>
    </source>
</evidence>
<dbReference type="EMBL" id="CAJVCH010105586">
    <property type="protein sequence ID" value="CAG7724082.1"/>
    <property type="molecule type" value="Genomic_DNA"/>
</dbReference>
<keyword evidence="18" id="KW-0805">Transcription regulation</keyword>
<evidence type="ECO:0000256" key="7">
    <source>
        <dbReference type="ARBA" id="ARBA00022533"/>
    </source>
</evidence>